<proteinExistence type="predicted"/>
<organism evidence="1 2">
    <name type="scientific">Marininema halotolerans</name>
    <dbReference type="NCBI Taxonomy" id="1155944"/>
    <lineage>
        <taxon>Bacteria</taxon>
        <taxon>Bacillati</taxon>
        <taxon>Bacillota</taxon>
        <taxon>Bacilli</taxon>
        <taxon>Bacillales</taxon>
        <taxon>Thermoactinomycetaceae</taxon>
        <taxon>Marininema</taxon>
    </lineage>
</organism>
<reference evidence="2" key="1">
    <citation type="submission" date="2016-10" db="EMBL/GenBank/DDBJ databases">
        <authorList>
            <person name="Varghese N."/>
            <person name="Submissions S."/>
        </authorList>
    </citation>
    <scope>NUCLEOTIDE SEQUENCE [LARGE SCALE GENOMIC DNA]</scope>
    <source>
        <strain evidence="2">DSM 45789</strain>
    </source>
</reference>
<evidence type="ECO:0000313" key="1">
    <source>
        <dbReference type="EMBL" id="SFT03826.1"/>
    </source>
</evidence>
<gene>
    <name evidence="1" type="ORF">SAMN05444972_11917</name>
</gene>
<evidence type="ECO:0000313" key="2">
    <source>
        <dbReference type="Proteomes" id="UP000198660"/>
    </source>
</evidence>
<dbReference type="EMBL" id="FPAA01000019">
    <property type="protein sequence ID" value="SFT03826.1"/>
    <property type="molecule type" value="Genomic_DNA"/>
</dbReference>
<name>A0A1I6UQW8_9BACL</name>
<sequence>MKITEKEHIDLKYLLELYLIEGIINEKAFQVLHKIASQSST</sequence>
<keyword evidence="2" id="KW-1185">Reference proteome</keyword>
<protein>
    <submittedName>
        <fullName evidence="1">Uncharacterized protein</fullName>
    </submittedName>
</protein>
<dbReference type="Proteomes" id="UP000198660">
    <property type="component" value="Unassembled WGS sequence"/>
</dbReference>
<accession>A0A1I6UQW8</accession>
<dbReference type="AlphaFoldDB" id="A0A1I6UQW8"/>